<evidence type="ECO:0000259" key="1">
    <source>
        <dbReference type="PROSITE" id="PS51186"/>
    </source>
</evidence>
<dbReference type="KEGG" id="bhc:JFL75_05455"/>
<dbReference type="SUPFAM" id="SSF55729">
    <property type="entry name" value="Acyl-CoA N-acyltransferases (Nat)"/>
    <property type="match status" value="1"/>
</dbReference>
<dbReference type="InterPro" id="IPR000182">
    <property type="entry name" value="GNAT_dom"/>
</dbReference>
<dbReference type="AlphaFoldDB" id="A0A7T7XPZ2"/>
<protein>
    <submittedName>
        <fullName evidence="2">GNAT family N-acetyltransferase</fullName>
    </submittedName>
</protein>
<name>A0A7T7XPZ2_9SPIR</name>
<proteinExistence type="predicted"/>
<gene>
    <name evidence="2" type="ORF">JFL75_05455</name>
</gene>
<dbReference type="Pfam" id="PF00583">
    <property type="entry name" value="Acetyltransf_1"/>
    <property type="match status" value="1"/>
</dbReference>
<keyword evidence="3" id="KW-1185">Reference proteome</keyword>
<sequence>MAPLINGKNEMIHIQECSSEDIPILAMMNKQLIEDEKAENVMTISELEKRMREFLRSNYKAYYFKENLNTIGYALCNISKDPIYLRQYFIKQEYRNKGYGKESFKNLLLYLNKTEIEIDVYSWNENGIKFWESLGFVHKYIHMNYKEE</sequence>
<dbReference type="EMBL" id="CP067089">
    <property type="protein sequence ID" value="QQO10365.1"/>
    <property type="molecule type" value="Genomic_DNA"/>
</dbReference>
<dbReference type="Gene3D" id="3.40.630.30">
    <property type="match status" value="1"/>
</dbReference>
<organism evidence="2 3">
    <name type="scientific">Breznakiella homolactica</name>
    <dbReference type="NCBI Taxonomy" id="2798577"/>
    <lineage>
        <taxon>Bacteria</taxon>
        <taxon>Pseudomonadati</taxon>
        <taxon>Spirochaetota</taxon>
        <taxon>Spirochaetia</taxon>
        <taxon>Spirochaetales</taxon>
        <taxon>Breznakiellaceae</taxon>
        <taxon>Breznakiella</taxon>
    </lineage>
</organism>
<dbReference type="InterPro" id="IPR016181">
    <property type="entry name" value="Acyl_CoA_acyltransferase"/>
</dbReference>
<evidence type="ECO:0000313" key="3">
    <source>
        <dbReference type="Proteomes" id="UP000595917"/>
    </source>
</evidence>
<dbReference type="PROSITE" id="PS51186">
    <property type="entry name" value="GNAT"/>
    <property type="match status" value="1"/>
</dbReference>
<dbReference type="GO" id="GO:0016747">
    <property type="term" value="F:acyltransferase activity, transferring groups other than amino-acyl groups"/>
    <property type="evidence" value="ECO:0007669"/>
    <property type="project" value="InterPro"/>
</dbReference>
<dbReference type="RefSeq" id="WP_215627669.1">
    <property type="nucleotide sequence ID" value="NZ_CP067089.2"/>
</dbReference>
<dbReference type="Proteomes" id="UP000595917">
    <property type="component" value="Chromosome"/>
</dbReference>
<accession>A0A7T7XPZ2</accession>
<evidence type="ECO:0000313" key="2">
    <source>
        <dbReference type="EMBL" id="QQO10365.1"/>
    </source>
</evidence>
<feature type="domain" description="N-acetyltransferase" evidence="1">
    <location>
        <begin position="12"/>
        <end position="148"/>
    </location>
</feature>
<reference evidence="2" key="1">
    <citation type="submission" date="2021-01" db="EMBL/GenBank/DDBJ databases">
        <title>Description of Breznakiella homolactica.</title>
        <authorList>
            <person name="Song Y."/>
            <person name="Brune A."/>
        </authorList>
    </citation>
    <scope>NUCLEOTIDE SEQUENCE</scope>
    <source>
        <strain evidence="2">RmG30</strain>
    </source>
</reference>